<feature type="region of interest" description="Disordered" evidence="1">
    <location>
        <begin position="67"/>
        <end position="92"/>
    </location>
</feature>
<accession>A0A9E7FKG6</accession>
<sequence>MTRLKSEVNGSAESGIQKAEDVDTAYALPLLVPKLLHSSRKWYFGSINEKAQEIDQKFQVSDKTKSAFSQNLQCQRTGVTGSKENGKSKNEQ</sequence>
<evidence type="ECO:0000313" key="3">
    <source>
        <dbReference type="Proteomes" id="UP001055439"/>
    </source>
</evidence>
<reference evidence="2" key="1">
    <citation type="submission" date="2022-05" db="EMBL/GenBank/DDBJ databases">
        <title>The Musa troglodytarum L. genome provides insights into the mechanism of non-climacteric behaviour and enrichment of carotenoids.</title>
        <authorList>
            <person name="Wang J."/>
        </authorList>
    </citation>
    <scope>NUCLEOTIDE SEQUENCE</scope>
    <source>
        <tissue evidence="2">Leaf</tissue>
    </source>
</reference>
<keyword evidence="3" id="KW-1185">Reference proteome</keyword>
<evidence type="ECO:0000313" key="2">
    <source>
        <dbReference type="EMBL" id="URD95781.1"/>
    </source>
</evidence>
<feature type="compositionally biased region" description="Polar residues" evidence="1">
    <location>
        <begin position="67"/>
        <end position="83"/>
    </location>
</feature>
<name>A0A9E7FKG6_9LILI</name>
<evidence type="ECO:0000256" key="1">
    <source>
        <dbReference type="SAM" id="MobiDB-lite"/>
    </source>
</evidence>
<dbReference type="Proteomes" id="UP001055439">
    <property type="component" value="Chromosome 4"/>
</dbReference>
<dbReference type="EMBL" id="CP097506">
    <property type="protein sequence ID" value="URD95781.1"/>
    <property type="molecule type" value="Genomic_DNA"/>
</dbReference>
<organism evidence="2 3">
    <name type="scientific">Musa troglodytarum</name>
    <name type="common">fe'i banana</name>
    <dbReference type="NCBI Taxonomy" id="320322"/>
    <lineage>
        <taxon>Eukaryota</taxon>
        <taxon>Viridiplantae</taxon>
        <taxon>Streptophyta</taxon>
        <taxon>Embryophyta</taxon>
        <taxon>Tracheophyta</taxon>
        <taxon>Spermatophyta</taxon>
        <taxon>Magnoliopsida</taxon>
        <taxon>Liliopsida</taxon>
        <taxon>Zingiberales</taxon>
        <taxon>Musaceae</taxon>
        <taxon>Musa</taxon>
    </lineage>
</organism>
<dbReference type="AlphaFoldDB" id="A0A9E7FKG6"/>
<proteinExistence type="predicted"/>
<dbReference type="OrthoDB" id="10599923at2759"/>
<gene>
    <name evidence="2" type="ORF">MUK42_37170</name>
</gene>
<protein>
    <submittedName>
        <fullName evidence="2">Uncharacterized protein</fullName>
    </submittedName>
</protein>